<feature type="region of interest" description="Disordered" evidence="1">
    <location>
        <begin position="1"/>
        <end position="23"/>
    </location>
</feature>
<dbReference type="Pfam" id="PF04892">
    <property type="entry name" value="VanZ"/>
    <property type="match status" value="1"/>
</dbReference>
<keyword evidence="2" id="KW-1133">Transmembrane helix</keyword>
<evidence type="ECO:0000259" key="3">
    <source>
        <dbReference type="Pfam" id="PF04892"/>
    </source>
</evidence>
<dbReference type="Proteomes" id="UP001299608">
    <property type="component" value="Unassembled WGS sequence"/>
</dbReference>
<evidence type="ECO:0000256" key="2">
    <source>
        <dbReference type="SAM" id="Phobius"/>
    </source>
</evidence>
<dbReference type="EMBL" id="JAKNGE010000031">
    <property type="protein sequence ID" value="MCG4747991.1"/>
    <property type="molecule type" value="Genomic_DNA"/>
</dbReference>
<accession>A0AAX1SCI5</accession>
<evidence type="ECO:0000313" key="7">
    <source>
        <dbReference type="Proteomes" id="UP001299608"/>
    </source>
</evidence>
<dbReference type="AlphaFoldDB" id="A0AAX1SCI5"/>
<feature type="transmembrane region" description="Helical" evidence="2">
    <location>
        <begin position="146"/>
        <end position="166"/>
    </location>
</feature>
<dbReference type="RefSeq" id="WP_117563271.1">
    <property type="nucleotide sequence ID" value="NZ_BAABZL010000001.1"/>
</dbReference>
<keyword evidence="2" id="KW-0812">Transmembrane</keyword>
<evidence type="ECO:0000313" key="5">
    <source>
        <dbReference type="EMBL" id="NSJ52593.1"/>
    </source>
</evidence>
<dbReference type="InterPro" id="IPR006976">
    <property type="entry name" value="VanZ-like"/>
</dbReference>
<dbReference type="GeneID" id="97207123"/>
<feature type="domain" description="VanZ-like" evidence="3">
    <location>
        <begin position="34"/>
        <end position="161"/>
    </location>
</feature>
<sequence>MKNRKTADQCGRGKTAGQPERRTAAGPAQRAAFILLIAYICLIYGNSLMPAHISSRESGFLLIKLHDFCEMADLDSGWLTEHIVRKTAHFIEYTGLGILLALNCRTWMPKGIRKPRLAAELAFLVPFVDETIQLFVDGRSGQVDDVWLDLCGVVCGLVLTTALAFMRNTDRGKLR</sequence>
<reference evidence="5 6" key="1">
    <citation type="journal article" date="2020" name="Cell Host Microbe">
        <title>Functional and Genomic Variation between Human-Derived Isolates of Lachnospiraceae Reveals Inter- and Intra-Species Diversity.</title>
        <authorList>
            <person name="Sorbara M.T."/>
            <person name="Littmann E.R."/>
            <person name="Fontana E."/>
            <person name="Moody T.U."/>
            <person name="Kohout C.E."/>
            <person name="Gjonbalaj M."/>
            <person name="Eaton V."/>
            <person name="Seok R."/>
            <person name="Leiner I.M."/>
            <person name="Pamer E.G."/>
        </authorList>
    </citation>
    <scope>NUCLEOTIDE SEQUENCE [LARGE SCALE GENOMIC DNA]</scope>
    <source>
        <strain evidence="5 6">MSK.1.17</strain>
    </source>
</reference>
<proteinExistence type="predicted"/>
<protein>
    <submittedName>
        <fullName evidence="4">VanZ family protein</fullName>
    </submittedName>
</protein>
<dbReference type="NCBIfam" id="NF037970">
    <property type="entry name" value="vanZ_1"/>
    <property type="match status" value="1"/>
</dbReference>
<name>A0AAX1SCI5_9FIRM</name>
<keyword evidence="2" id="KW-0472">Membrane</keyword>
<keyword evidence="6" id="KW-1185">Reference proteome</keyword>
<reference evidence="4" key="3">
    <citation type="submission" date="2022-01" db="EMBL/GenBank/DDBJ databases">
        <title>Collection of gut derived symbiotic bacterial strains cultured from healthy donors.</title>
        <authorList>
            <person name="Lin H."/>
            <person name="Kohout C."/>
            <person name="Waligurski E."/>
            <person name="Pamer E.G."/>
        </authorList>
    </citation>
    <scope>NUCLEOTIDE SEQUENCE</scope>
    <source>
        <strain evidence="4">DFI.6.55</strain>
    </source>
</reference>
<evidence type="ECO:0000256" key="1">
    <source>
        <dbReference type="SAM" id="MobiDB-lite"/>
    </source>
</evidence>
<organism evidence="4 7">
    <name type="scientific">Enterocloster aldenensis</name>
    <dbReference type="NCBI Taxonomy" id="358742"/>
    <lineage>
        <taxon>Bacteria</taxon>
        <taxon>Bacillati</taxon>
        <taxon>Bacillota</taxon>
        <taxon>Clostridia</taxon>
        <taxon>Lachnospirales</taxon>
        <taxon>Lachnospiraceae</taxon>
        <taxon>Enterocloster</taxon>
    </lineage>
</organism>
<feature type="transmembrane region" description="Helical" evidence="2">
    <location>
        <begin position="31"/>
        <end position="53"/>
    </location>
</feature>
<reference evidence="5" key="2">
    <citation type="submission" date="2020-02" db="EMBL/GenBank/DDBJ databases">
        <authorList>
            <person name="Littmann E."/>
            <person name="Sorbara M."/>
        </authorList>
    </citation>
    <scope>NUCLEOTIDE SEQUENCE</scope>
    <source>
        <strain evidence="5">MSK.1.17</strain>
    </source>
</reference>
<evidence type="ECO:0000313" key="4">
    <source>
        <dbReference type="EMBL" id="MCG4747991.1"/>
    </source>
</evidence>
<comment type="caution">
    <text evidence="4">The sequence shown here is derived from an EMBL/GenBank/DDBJ whole genome shotgun (WGS) entry which is preliminary data.</text>
</comment>
<dbReference type="Proteomes" id="UP000669239">
    <property type="component" value="Unassembled WGS sequence"/>
</dbReference>
<evidence type="ECO:0000313" key="6">
    <source>
        <dbReference type="Proteomes" id="UP000669239"/>
    </source>
</evidence>
<dbReference type="EMBL" id="JAAITT010000084">
    <property type="protein sequence ID" value="NSJ52593.1"/>
    <property type="molecule type" value="Genomic_DNA"/>
</dbReference>
<gene>
    <name evidence="5" type="ORF">G5B36_28555</name>
    <name evidence="4" type="ORF">L0N08_21425</name>
</gene>